<feature type="compositionally biased region" description="Low complexity" evidence="1">
    <location>
        <begin position="71"/>
        <end position="80"/>
    </location>
</feature>
<evidence type="ECO:0000313" key="2">
    <source>
        <dbReference type="EMBL" id="MBB6473713.1"/>
    </source>
</evidence>
<gene>
    <name evidence="2" type="ORF">BJ992_003144</name>
</gene>
<evidence type="ECO:0000256" key="1">
    <source>
        <dbReference type="SAM" id="MobiDB-lite"/>
    </source>
</evidence>
<dbReference type="RefSeq" id="WP_184981661.1">
    <property type="nucleotide sequence ID" value="NZ_BAAALO010000035.1"/>
</dbReference>
<dbReference type="InterPro" id="IPR025843">
    <property type="entry name" value="Actino_peptide"/>
</dbReference>
<dbReference type="NCBIfam" id="TIGR04186">
    <property type="entry name" value="GRASP_targ"/>
    <property type="match status" value="1"/>
</dbReference>
<dbReference type="Pfam" id="PF14408">
    <property type="entry name" value="Actino_peptide"/>
    <property type="match status" value="1"/>
</dbReference>
<feature type="region of interest" description="Disordered" evidence="1">
    <location>
        <begin position="37"/>
        <end position="88"/>
    </location>
</feature>
<accession>A0A7X0IGU4</accession>
<evidence type="ECO:0000313" key="3">
    <source>
        <dbReference type="Proteomes" id="UP000555564"/>
    </source>
</evidence>
<dbReference type="InterPro" id="IPR026496">
    <property type="entry name" value="GRASP_targ"/>
</dbReference>
<comment type="caution">
    <text evidence="2">The sequence shown here is derived from an EMBL/GenBank/DDBJ whole genome shotgun (WGS) entry which is preliminary data.</text>
</comment>
<keyword evidence="3" id="KW-1185">Reference proteome</keyword>
<sequence length="88" mass="9459">MATNAAGAPWGTRLVTDRLAVDPAWYARVTLDPSTQTARYFDHGGRPIEMGEHGTNRSRNTASMSGGGDGNTPQPQTTDDNTTDYESD</sequence>
<name>A0A7X0IGU4_9ACTN</name>
<dbReference type="AlphaFoldDB" id="A0A7X0IGU4"/>
<dbReference type="Proteomes" id="UP000555564">
    <property type="component" value="Unassembled WGS sequence"/>
</dbReference>
<organism evidence="2 3">
    <name type="scientific">Sphaerisporangium rubeum</name>
    <dbReference type="NCBI Taxonomy" id="321317"/>
    <lineage>
        <taxon>Bacteria</taxon>
        <taxon>Bacillati</taxon>
        <taxon>Actinomycetota</taxon>
        <taxon>Actinomycetes</taxon>
        <taxon>Streptosporangiales</taxon>
        <taxon>Streptosporangiaceae</taxon>
        <taxon>Sphaerisporangium</taxon>
    </lineage>
</organism>
<proteinExistence type="predicted"/>
<dbReference type="EMBL" id="JACHIU010000001">
    <property type="protein sequence ID" value="MBB6473713.1"/>
    <property type="molecule type" value="Genomic_DNA"/>
</dbReference>
<feature type="compositionally biased region" description="Basic and acidic residues" evidence="1">
    <location>
        <begin position="40"/>
        <end position="55"/>
    </location>
</feature>
<reference evidence="2 3" key="1">
    <citation type="submission" date="2020-08" db="EMBL/GenBank/DDBJ databases">
        <title>Sequencing the genomes of 1000 actinobacteria strains.</title>
        <authorList>
            <person name="Klenk H.-P."/>
        </authorList>
    </citation>
    <scope>NUCLEOTIDE SEQUENCE [LARGE SCALE GENOMIC DNA]</scope>
    <source>
        <strain evidence="2 3">DSM 44936</strain>
    </source>
</reference>
<protein>
    <submittedName>
        <fullName evidence="2">Putative ATP-grasp target RiPP</fullName>
    </submittedName>
</protein>